<dbReference type="STRING" id="1235591.CAK95_19910"/>
<keyword evidence="1" id="KW-0732">Signal</keyword>
<name>A0A1W6ZUZ0_9HYPH</name>
<dbReference type="InterPro" id="IPR018637">
    <property type="entry name" value="DUF2059"/>
</dbReference>
<gene>
    <name evidence="3" type="ORF">CAK95_19910</name>
</gene>
<evidence type="ECO:0000313" key="4">
    <source>
        <dbReference type="Proteomes" id="UP000194137"/>
    </source>
</evidence>
<dbReference type="KEGG" id="psin:CAK95_19910"/>
<dbReference type="EMBL" id="CP021112">
    <property type="protein sequence ID" value="ARQ01106.1"/>
    <property type="molecule type" value="Genomic_DNA"/>
</dbReference>
<reference evidence="3 4" key="1">
    <citation type="submission" date="2017-05" db="EMBL/GenBank/DDBJ databases">
        <title>Full genome sequence of Pseudorhodoplanes sinuspersici.</title>
        <authorList>
            <person name="Dastgheib S.M.M."/>
            <person name="Shavandi M."/>
            <person name="Tirandaz H."/>
        </authorList>
    </citation>
    <scope>NUCLEOTIDE SEQUENCE [LARGE SCALE GENOMIC DNA]</scope>
    <source>
        <strain evidence="3 4">RIPI110</strain>
    </source>
</reference>
<evidence type="ECO:0000256" key="1">
    <source>
        <dbReference type="SAM" id="SignalP"/>
    </source>
</evidence>
<organism evidence="3 4">
    <name type="scientific">Pseudorhodoplanes sinuspersici</name>
    <dbReference type="NCBI Taxonomy" id="1235591"/>
    <lineage>
        <taxon>Bacteria</taxon>
        <taxon>Pseudomonadati</taxon>
        <taxon>Pseudomonadota</taxon>
        <taxon>Alphaproteobacteria</taxon>
        <taxon>Hyphomicrobiales</taxon>
        <taxon>Pseudorhodoplanes</taxon>
    </lineage>
</organism>
<dbReference type="Proteomes" id="UP000194137">
    <property type="component" value="Chromosome"/>
</dbReference>
<feature type="signal peptide" evidence="1">
    <location>
        <begin position="1"/>
        <end position="38"/>
    </location>
</feature>
<protein>
    <recommendedName>
        <fullName evidence="2">DUF2059 domain-containing protein</fullName>
    </recommendedName>
</protein>
<accession>A0A1W6ZUZ0</accession>
<dbReference type="Pfam" id="PF09832">
    <property type="entry name" value="DUF2059"/>
    <property type="match status" value="1"/>
</dbReference>
<evidence type="ECO:0000313" key="3">
    <source>
        <dbReference type="EMBL" id="ARQ01106.1"/>
    </source>
</evidence>
<sequence>MMIRSTGVFSMRVATLYRLACASLAALALIAPTKFAQAQQPSPAAITTAGEILDIKNSMAMFDPLVPGVIEQSKTTLLQMNPNLFKDLNEVAGNLRKEYAPRLASLKSDIVKLYAERFTEQELKDTLAFYKSPLGKKILTEEVGFVDRTMSTAQDWAVKLNEEILARFRAEMKKKGHNL</sequence>
<proteinExistence type="predicted"/>
<feature type="chain" id="PRO_5012935945" description="DUF2059 domain-containing protein" evidence="1">
    <location>
        <begin position="39"/>
        <end position="179"/>
    </location>
</feature>
<evidence type="ECO:0000259" key="2">
    <source>
        <dbReference type="Pfam" id="PF09832"/>
    </source>
</evidence>
<keyword evidence="4" id="KW-1185">Reference proteome</keyword>
<feature type="domain" description="DUF2059" evidence="2">
    <location>
        <begin position="105"/>
        <end position="162"/>
    </location>
</feature>
<dbReference type="AlphaFoldDB" id="A0A1W6ZUZ0"/>